<dbReference type="InterPro" id="IPR011990">
    <property type="entry name" value="TPR-like_helical_dom_sf"/>
</dbReference>
<sequence length="316" mass="35053">MDVQKNCGSIEDAWRVFNKMPSSNVVTWIAMILGHVKCGQGQRTLELFHQMQQEGVRPDSVILVGVLNACASMVALEEARSVHQQIIGCGWDSDVFVANSLVDMYTKCESIEDACRAFNKMLSRDVVTWNAIILGHVKCGQGQKALELFRQMQQEDVFVGSSLVDIYANCGSMKDAWSVFNKMPSQDVPDDITFVCLLSACSHAGLVDEGMHCYASMVTVYMISAKLEHYTCMVDLLGRAGHLQEAENMVMAMPCKPQVAAWMALLGACRSHGNVEMAEHVTRRILEMEPDNAASYVLLATGIFVRMLNVKEKKKV</sequence>
<dbReference type="NCBIfam" id="TIGR00756">
    <property type="entry name" value="PPR"/>
    <property type="match status" value="4"/>
</dbReference>
<keyword evidence="1" id="KW-0677">Repeat</keyword>
<dbReference type="Pfam" id="PF13041">
    <property type="entry name" value="PPR_2"/>
    <property type="match status" value="2"/>
</dbReference>
<evidence type="ECO:0000313" key="4">
    <source>
        <dbReference type="Proteomes" id="UP001497522"/>
    </source>
</evidence>
<dbReference type="PANTHER" id="PTHR47926">
    <property type="entry name" value="PENTATRICOPEPTIDE REPEAT-CONTAINING PROTEIN"/>
    <property type="match status" value="1"/>
</dbReference>
<dbReference type="Gene3D" id="1.25.40.10">
    <property type="entry name" value="Tetratricopeptide repeat domain"/>
    <property type="match status" value="4"/>
</dbReference>
<dbReference type="Pfam" id="PF01535">
    <property type="entry name" value="PPR"/>
    <property type="match status" value="3"/>
</dbReference>
<feature type="repeat" description="PPR" evidence="2">
    <location>
        <begin position="24"/>
        <end position="58"/>
    </location>
</feature>
<evidence type="ECO:0000256" key="2">
    <source>
        <dbReference type="PROSITE-ProRule" id="PRU00708"/>
    </source>
</evidence>
<organism evidence="3 4">
    <name type="scientific">Sphagnum jensenii</name>
    <dbReference type="NCBI Taxonomy" id="128206"/>
    <lineage>
        <taxon>Eukaryota</taxon>
        <taxon>Viridiplantae</taxon>
        <taxon>Streptophyta</taxon>
        <taxon>Embryophyta</taxon>
        <taxon>Bryophyta</taxon>
        <taxon>Sphagnophytina</taxon>
        <taxon>Sphagnopsida</taxon>
        <taxon>Sphagnales</taxon>
        <taxon>Sphagnaceae</taxon>
        <taxon>Sphagnum</taxon>
    </lineage>
</organism>
<proteinExistence type="predicted"/>
<keyword evidence="4" id="KW-1185">Reference proteome</keyword>
<dbReference type="SUPFAM" id="SSF48452">
    <property type="entry name" value="TPR-like"/>
    <property type="match status" value="1"/>
</dbReference>
<dbReference type="PANTHER" id="PTHR47926:SF419">
    <property type="entry name" value="(WILD MALAYSIAN BANANA) HYPOTHETICAL PROTEIN"/>
    <property type="match status" value="1"/>
</dbReference>
<dbReference type="InterPro" id="IPR046960">
    <property type="entry name" value="PPR_At4g14850-like_plant"/>
</dbReference>
<reference evidence="3" key="1">
    <citation type="submission" date="2024-03" db="EMBL/GenBank/DDBJ databases">
        <authorList>
            <consortium name="ELIXIR-Norway"/>
            <consortium name="Elixir Norway"/>
        </authorList>
    </citation>
    <scope>NUCLEOTIDE SEQUENCE</scope>
</reference>
<evidence type="ECO:0000313" key="3">
    <source>
        <dbReference type="EMBL" id="CAK9864508.1"/>
    </source>
</evidence>
<dbReference type="Proteomes" id="UP001497522">
    <property type="component" value="Chromosome 14"/>
</dbReference>
<feature type="repeat" description="PPR" evidence="2">
    <location>
        <begin position="125"/>
        <end position="159"/>
    </location>
</feature>
<gene>
    <name evidence="3" type="ORF">CSSPJE1EN2_LOCUS7503</name>
</gene>
<evidence type="ECO:0000256" key="1">
    <source>
        <dbReference type="ARBA" id="ARBA00022737"/>
    </source>
</evidence>
<dbReference type="PROSITE" id="PS51375">
    <property type="entry name" value="PPR"/>
    <property type="match status" value="2"/>
</dbReference>
<evidence type="ECO:0008006" key="5">
    <source>
        <dbReference type="Google" id="ProtNLM"/>
    </source>
</evidence>
<dbReference type="InterPro" id="IPR002885">
    <property type="entry name" value="PPR_rpt"/>
</dbReference>
<accession>A0ABP1APT0</accession>
<dbReference type="EMBL" id="OZ023715">
    <property type="protein sequence ID" value="CAK9864508.1"/>
    <property type="molecule type" value="Genomic_DNA"/>
</dbReference>
<name>A0ABP1APT0_9BRYO</name>
<protein>
    <recommendedName>
        <fullName evidence="5">Pentatricopeptide repeat-containing protein</fullName>
    </recommendedName>
</protein>